<organism evidence="8 9">
    <name type="scientific">Nocardioides guangzhouensis</name>
    <dbReference type="NCBI Taxonomy" id="2497878"/>
    <lineage>
        <taxon>Bacteria</taxon>
        <taxon>Bacillati</taxon>
        <taxon>Actinomycetota</taxon>
        <taxon>Actinomycetes</taxon>
        <taxon>Propionibacteriales</taxon>
        <taxon>Nocardioidaceae</taxon>
        <taxon>Nocardioides</taxon>
    </lineage>
</organism>
<dbReference type="SUPFAM" id="SSF88659">
    <property type="entry name" value="Sigma3 and sigma4 domains of RNA polymerase sigma factors"/>
    <property type="match status" value="1"/>
</dbReference>
<feature type="domain" description="RNA polymerase sigma factor 70 region 4 type 2" evidence="7">
    <location>
        <begin position="103"/>
        <end position="154"/>
    </location>
</feature>
<dbReference type="InterPro" id="IPR014284">
    <property type="entry name" value="RNA_pol_sigma-70_dom"/>
</dbReference>
<comment type="caution">
    <text evidence="8">The sequence shown here is derived from an EMBL/GenBank/DDBJ whole genome shotgun (WGS) entry which is preliminary data.</text>
</comment>
<evidence type="ECO:0000256" key="4">
    <source>
        <dbReference type="ARBA" id="ARBA00023082"/>
    </source>
</evidence>
<protein>
    <submittedName>
        <fullName evidence="8">RNA polymerase sigma-70 factor</fullName>
    </submittedName>
</protein>
<dbReference type="GO" id="GO:0006352">
    <property type="term" value="P:DNA-templated transcription initiation"/>
    <property type="evidence" value="ECO:0007669"/>
    <property type="project" value="InterPro"/>
</dbReference>
<dbReference type="NCBIfam" id="TIGR02957">
    <property type="entry name" value="SigX4"/>
    <property type="match status" value="1"/>
</dbReference>
<evidence type="ECO:0000256" key="5">
    <source>
        <dbReference type="ARBA" id="ARBA00023163"/>
    </source>
</evidence>
<dbReference type="InterPro" id="IPR013249">
    <property type="entry name" value="RNA_pol_sigma70_r4_t2"/>
</dbReference>
<evidence type="ECO:0000256" key="2">
    <source>
        <dbReference type="ARBA" id="ARBA00011344"/>
    </source>
</evidence>
<dbReference type="PANTHER" id="PTHR30173">
    <property type="entry name" value="SIGMA 19 FACTOR"/>
    <property type="match status" value="1"/>
</dbReference>
<keyword evidence="3" id="KW-0805">Transcription regulation</keyword>
<dbReference type="Pfam" id="PF04542">
    <property type="entry name" value="Sigma70_r2"/>
    <property type="match status" value="1"/>
</dbReference>
<sequence>MSTPDPWEQHRALLFTVAYELLGSVADAEDVVQETWLRWSEVDRSTVRDERAYLARIATRQALNRLRTLQRRRETYVGPWLPEPLLTAPDVAEDVELTEAVSMAMLRVLDSLTPTERAVFVLREVFGFGYADIAAAVDKSEPAVRQVASRARSHVQARRPGLTAPDEVGQVVERFMAAAAGGDLQALMDLLAPDCVLLTDGGGKAQAALRPIQGRDKVARFIGATSAQGMAAMTAADSTYLNGLPALRIWLHGELAVTVQLRIDHGLVTELYFVRNPDKLTRLEGEALPISR</sequence>
<comment type="similarity">
    <text evidence="1">Belongs to the sigma-70 factor family. ECF subfamily.</text>
</comment>
<comment type="subunit">
    <text evidence="2">Interacts transiently with the RNA polymerase catalytic core formed by RpoA, RpoB, RpoC and RpoZ (2 alpha, 1 beta, 1 beta' and 1 omega subunit) to form the RNA polymerase holoenzyme that can initiate transcription.</text>
</comment>
<keyword evidence="4" id="KW-0731">Sigma factor</keyword>
<dbReference type="Gene3D" id="3.10.450.50">
    <property type="match status" value="1"/>
</dbReference>
<dbReference type="GO" id="GO:0003677">
    <property type="term" value="F:DNA binding"/>
    <property type="evidence" value="ECO:0007669"/>
    <property type="project" value="InterPro"/>
</dbReference>
<dbReference type="SUPFAM" id="SSF88946">
    <property type="entry name" value="Sigma2 domain of RNA polymerase sigma factors"/>
    <property type="match status" value="1"/>
</dbReference>
<evidence type="ECO:0000256" key="3">
    <source>
        <dbReference type="ARBA" id="ARBA00023015"/>
    </source>
</evidence>
<keyword evidence="9" id="KW-1185">Reference proteome</keyword>
<dbReference type="AlphaFoldDB" id="A0A4Q4ZII7"/>
<evidence type="ECO:0000313" key="8">
    <source>
        <dbReference type="EMBL" id="RYP88050.1"/>
    </source>
</evidence>
<evidence type="ECO:0000259" key="6">
    <source>
        <dbReference type="Pfam" id="PF04542"/>
    </source>
</evidence>
<dbReference type="Proteomes" id="UP000295198">
    <property type="component" value="Unassembled WGS sequence"/>
</dbReference>
<proteinExistence type="inferred from homology"/>
<dbReference type="NCBIfam" id="TIGR02937">
    <property type="entry name" value="sigma70-ECF"/>
    <property type="match status" value="1"/>
</dbReference>
<dbReference type="OrthoDB" id="6689546at2"/>
<dbReference type="InterPro" id="IPR032710">
    <property type="entry name" value="NTF2-like_dom_sf"/>
</dbReference>
<dbReference type="Pfam" id="PF08281">
    <property type="entry name" value="Sigma70_r4_2"/>
    <property type="match status" value="1"/>
</dbReference>
<evidence type="ECO:0000259" key="7">
    <source>
        <dbReference type="Pfam" id="PF08281"/>
    </source>
</evidence>
<dbReference type="InterPro" id="IPR013324">
    <property type="entry name" value="RNA_pol_sigma_r3/r4-like"/>
</dbReference>
<dbReference type="NCBIfam" id="NF007214">
    <property type="entry name" value="PRK09636.1"/>
    <property type="match status" value="1"/>
</dbReference>
<dbReference type="SUPFAM" id="SSF54427">
    <property type="entry name" value="NTF2-like"/>
    <property type="match status" value="1"/>
</dbReference>
<dbReference type="Gene3D" id="1.10.10.10">
    <property type="entry name" value="Winged helix-like DNA-binding domain superfamily/Winged helix DNA-binding domain"/>
    <property type="match status" value="1"/>
</dbReference>
<feature type="domain" description="RNA polymerase sigma-70 region 2" evidence="6">
    <location>
        <begin position="8"/>
        <end position="72"/>
    </location>
</feature>
<reference evidence="8 9" key="1">
    <citation type="submission" date="2019-01" db="EMBL/GenBank/DDBJ databases">
        <title>Nocardioides guangzhouensis sp. nov., an actinobacterium isolated from soil.</title>
        <authorList>
            <person name="Fu Y."/>
            <person name="Cai Y."/>
            <person name="Lin Z."/>
            <person name="Chen P."/>
        </authorList>
    </citation>
    <scope>NUCLEOTIDE SEQUENCE [LARGE SCALE GENOMIC DNA]</scope>
    <source>
        <strain evidence="8 9">130</strain>
    </source>
</reference>
<dbReference type="InterPro" id="IPR007627">
    <property type="entry name" value="RNA_pol_sigma70_r2"/>
</dbReference>
<dbReference type="Gene3D" id="1.10.1740.10">
    <property type="match status" value="1"/>
</dbReference>
<accession>A0A4Q4ZII7</accession>
<dbReference type="RefSeq" id="WP_134714395.1">
    <property type="nucleotide sequence ID" value="NZ_SDKM01000004.1"/>
</dbReference>
<gene>
    <name evidence="8" type="ORF">EKO23_04180</name>
</gene>
<dbReference type="InterPro" id="IPR052704">
    <property type="entry name" value="ECF_Sigma-70_Domain"/>
</dbReference>
<dbReference type="GO" id="GO:0016987">
    <property type="term" value="F:sigma factor activity"/>
    <property type="evidence" value="ECO:0007669"/>
    <property type="project" value="UniProtKB-KW"/>
</dbReference>
<dbReference type="InterPro" id="IPR013325">
    <property type="entry name" value="RNA_pol_sigma_r2"/>
</dbReference>
<dbReference type="InterPro" id="IPR036388">
    <property type="entry name" value="WH-like_DNA-bd_sf"/>
</dbReference>
<dbReference type="PANTHER" id="PTHR30173:SF36">
    <property type="entry name" value="ECF RNA POLYMERASE SIGMA FACTOR SIGJ"/>
    <property type="match status" value="1"/>
</dbReference>
<dbReference type="EMBL" id="SDKM01000004">
    <property type="protein sequence ID" value="RYP88050.1"/>
    <property type="molecule type" value="Genomic_DNA"/>
</dbReference>
<evidence type="ECO:0000256" key="1">
    <source>
        <dbReference type="ARBA" id="ARBA00010641"/>
    </source>
</evidence>
<evidence type="ECO:0000313" key="9">
    <source>
        <dbReference type="Proteomes" id="UP000295198"/>
    </source>
</evidence>
<name>A0A4Q4ZII7_9ACTN</name>
<keyword evidence="5" id="KW-0804">Transcription</keyword>
<dbReference type="InterPro" id="IPR014303">
    <property type="entry name" value="RNA_pol_sigma-70_ECF"/>
</dbReference>